<keyword evidence="1" id="KW-1133">Transmembrane helix</keyword>
<protein>
    <submittedName>
        <fullName evidence="2">Uncharacterized protein</fullName>
    </submittedName>
</protein>
<keyword evidence="1" id="KW-0472">Membrane</keyword>
<sequence>MAEDTKAGRWALAPIVISIVAVVLSQMKPLYTYFEKPNLDLVVGRNMTLFETWGNLTANLFVQLVNKGGAGGVVERMDIFIKSKDTGYAHVMPAQTYYLQPEAISRNEIVAQIPFSNITVPSDTIWSGFIASFSSWSRTQSATISEITKKTQIEINSKYVPNGPAVTIGTDLMSHIRDFTRGNLGKFDIGEYQLLVLAWSQGSNTPTLRKAFNFSVFESDMARLFVKEEGYPYGSGILFPIDATTNQQAVFNVTLDEIEDQEMINRLYMAYEQAQL</sequence>
<dbReference type="RefSeq" id="WP_068143746.1">
    <property type="nucleotide sequence ID" value="NZ_JBHSCR010000014.1"/>
</dbReference>
<reference evidence="3" key="1">
    <citation type="journal article" date="2019" name="Int. J. Syst. Evol. Microbiol.">
        <title>The Global Catalogue of Microorganisms (GCM) 10K type strain sequencing project: providing services to taxonomists for standard genome sequencing and annotation.</title>
        <authorList>
            <consortium name="The Broad Institute Genomics Platform"/>
            <consortium name="The Broad Institute Genome Sequencing Center for Infectious Disease"/>
            <person name="Wu L."/>
            <person name="Ma J."/>
        </authorList>
    </citation>
    <scope>NUCLEOTIDE SEQUENCE [LARGE SCALE GENOMIC DNA]</scope>
    <source>
        <strain evidence="3">CGMCC 1.15304</strain>
    </source>
</reference>
<evidence type="ECO:0000313" key="3">
    <source>
        <dbReference type="Proteomes" id="UP001595776"/>
    </source>
</evidence>
<dbReference type="EMBL" id="JBHSCR010000014">
    <property type="protein sequence ID" value="MFC4349004.1"/>
    <property type="molecule type" value="Genomic_DNA"/>
</dbReference>
<accession>A0ABV8UDM9</accession>
<dbReference type="Proteomes" id="UP001595776">
    <property type="component" value="Unassembled WGS sequence"/>
</dbReference>
<organism evidence="2 3">
    <name type="scientific">Kordiimonas lipolytica</name>
    <dbReference type="NCBI Taxonomy" id="1662421"/>
    <lineage>
        <taxon>Bacteria</taxon>
        <taxon>Pseudomonadati</taxon>
        <taxon>Pseudomonadota</taxon>
        <taxon>Alphaproteobacteria</taxon>
        <taxon>Kordiimonadales</taxon>
        <taxon>Kordiimonadaceae</taxon>
        <taxon>Kordiimonas</taxon>
    </lineage>
</organism>
<evidence type="ECO:0000313" key="2">
    <source>
        <dbReference type="EMBL" id="MFC4349004.1"/>
    </source>
</evidence>
<evidence type="ECO:0000256" key="1">
    <source>
        <dbReference type="SAM" id="Phobius"/>
    </source>
</evidence>
<keyword evidence="1" id="KW-0812">Transmembrane</keyword>
<comment type="caution">
    <text evidence="2">The sequence shown here is derived from an EMBL/GenBank/DDBJ whole genome shotgun (WGS) entry which is preliminary data.</text>
</comment>
<name>A0ABV8UDM9_9PROT</name>
<gene>
    <name evidence="2" type="ORF">ACFO5Q_14210</name>
</gene>
<proteinExistence type="predicted"/>
<feature type="transmembrane region" description="Helical" evidence="1">
    <location>
        <begin position="7"/>
        <end position="27"/>
    </location>
</feature>
<keyword evidence="3" id="KW-1185">Reference proteome</keyword>